<evidence type="ECO:0000256" key="1">
    <source>
        <dbReference type="ARBA" id="ARBA00001954"/>
    </source>
</evidence>
<comment type="caution">
    <text evidence="3">The sequence shown here is derived from an EMBL/GenBank/DDBJ whole genome shotgun (WGS) entry which is preliminary data.</text>
</comment>
<accession>A0A1D1VSS2</accession>
<dbReference type="GO" id="GO:0070988">
    <property type="term" value="P:demethylation"/>
    <property type="evidence" value="ECO:0007669"/>
    <property type="project" value="InterPro"/>
</dbReference>
<evidence type="ECO:0000256" key="2">
    <source>
        <dbReference type="SAM" id="MobiDB-lite"/>
    </source>
</evidence>
<dbReference type="Gene3D" id="2.60.120.590">
    <property type="entry name" value="Alpha-ketoglutarate-dependent dioxygenase AlkB-like"/>
    <property type="match status" value="1"/>
</dbReference>
<dbReference type="OrthoDB" id="10586660at2759"/>
<dbReference type="EMBL" id="BDGG01000011">
    <property type="protein sequence ID" value="GAV04597.1"/>
    <property type="molecule type" value="Genomic_DNA"/>
</dbReference>
<organism evidence="3 4">
    <name type="scientific">Ramazzottius varieornatus</name>
    <name type="common">Water bear</name>
    <name type="synonym">Tardigrade</name>
    <dbReference type="NCBI Taxonomy" id="947166"/>
    <lineage>
        <taxon>Eukaryota</taxon>
        <taxon>Metazoa</taxon>
        <taxon>Ecdysozoa</taxon>
        <taxon>Tardigrada</taxon>
        <taxon>Eutardigrada</taxon>
        <taxon>Parachela</taxon>
        <taxon>Hypsibioidea</taxon>
        <taxon>Ramazzottiidae</taxon>
        <taxon>Ramazzottius</taxon>
    </lineage>
</organism>
<dbReference type="GO" id="GO:0016491">
    <property type="term" value="F:oxidoreductase activity"/>
    <property type="evidence" value="ECO:0007669"/>
    <property type="project" value="TreeGrafter"/>
</dbReference>
<feature type="region of interest" description="Disordered" evidence="2">
    <location>
        <begin position="35"/>
        <end position="130"/>
    </location>
</feature>
<feature type="compositionally biased region" description="Acidic residues" evidence="2">
    <location>
        <begin position="41"/>
        <end position="51"/>
    </location>
</feature>
<keyword evidence="4" id="KW-1185">Reference proteome</keyword>
<comment type="cofactor">
    <cofactor evidence="1">
        <name>Fe(2+)</name>
        <dbReference type="ChEBI" id="CHEBI:29033"/>
    </cofactor>
</comment>
<dbReference type="AlphaFoldDB" id="A0A1D1VSS2"/>
<protein>
    <submittedName>
        <fullName evidence="3">Uncharacterized protein</fullName>
    </submittedName>
</protein>
<dbReference type="STRING" id="947166.A0A1D1VSS2"/>
<gene>
    <name evidence="3" type="primary">RvY_14859-1</name>
    <name evidence="3" type="synonym">RvY_14859.1</name>
    <name evidence="3" type="ORF">RvY_14859</name>
</gene>
<proteinExistence type="predicted"/>
<dbReference type="PANTHER" id="PTHR12463:SF0">
    <property type="entry name" value="ALPHA-KETOGLUTARATE-DEPENDENT DIOXYGENASE ALKB HOMOLOG 4"/>
    <property type="match status" value="1"/>
</dbReference>
<dbReference type="Proteomes" id="UP000186922">
    <property type="component" value="Unassembled WGS sequence"/>
</dbReference>
<sequence>MADRSCQPPLWGDGMPSTSSGIRYGVFDAGLAGVQPNTEMVVDDSQPEPEPEPTSWQLGGLASAFLVPPIPKDKEEPSLVTAVKSEEGKPATSASDGPPVVRKRGRPPYASLSRGDSPAMASNSGTCTPKKLLRKLKSKKKRLTMPKGGGVYQLKRVVSNKTSPNAIHPSVPKDGLTDGERTDRMTQLIQNCPEEVSKGLKDATVVVESMIREAEAYRNEVKKNGKNMKALDEMTVALAEETKARQIKQDTLDLKITQAICQKFLTLETSKENGEEAVRTFFTDGPSDSRIHHRRNLLSLPPLVDMLTLDPAVIQKDPFEDEGAKVVPSNEQKDGTDTRELTNKLYAMLGRPSLSTHKRHLQRAKRAKETENLTEEQVNKSIDEYFAMCRSLTPRETIQPEKTPYHSFKDYKTMHCTEADEIADCASAIEGFLHNFVHPCSCRGNKKCSRCLDVEVNDSTCRLPLASNVTVPSHAVVYDFCPQCQQAFPMSGKPVTDDHSKHARMKAENTGVSFELAEVKVHPDRCSAEEENALIRLLNKRAWMEGQGGCFRQDYGPVVDYQTKEVDLDSSTGLPQFLQHEIIKISRMYDSAHPFPCASVSVMDLTSERASAIQPREEDEWIWGERVILMALTSDVVITLSPQAWDGVSEYRIVRLRIPRRGQIVLQDDVRHEWSWSVLSADIREKQVLVVFREINEEFVNGASAEIGKKLMEINEKFSGEVIKMGDGY</sequence>
<dbReference type="InterPro" id="IPR032857">
    <property type="entry name" value="ALKBH4"/>
</dbReference>
<dbReference type="InterPro" id="IPR037151">
    <property type="entry name" value="AlkB-like_sf"/>
</dbReference>
<feature type="region of interest" description="Disordered" evidence="2">
    <location>
        <begin position="1"/>
        <end position="23"/>
    </location>
</feature>
<evidence type="ECO:0000313" key="4">
    <source>
        <dbReference type="Proteomes" id="UP000186922"/>
    </source>
</evidence>
<name>A0A1D1VSS2_RAMVA</name>
<dbReference type="GO" id="GO:0032451">
    <property type="term" value="F:demethylase activity"/>
    <property type="evidence" value="ECO:0007669"/>
    <property type="project" value="TreeGrafter"/>
</dbReference>
<evidence type="ECO:0000313" key="3">
    <source>
        <dbReference type="EMBL" id="GAV04597.1"/>
    </source>
</evidence>
<dbReference type="PANTHER" id="PTHR12463">
    <property type="entry name" value="OXYGENASE-RELATED"/>
    <property type="match status" value="1"/>
</dbReference>
<reference evidence="3 4" key="1">
    <citation type="journal article" date="2016" name="Nat. Commun.">
        <title>Extremotolerant tardigrade genome and improved radiotolerance of human cultured cells by tardigrade-unique protein.</title>
        <authorList>
            <person name="Hashimoto T."/>
            <person name="Horikawa D.D."/>
            <person name="Saito Y."/>
            <person name="Kuwahara H."/>
            <person name="Kozuka-Hata H."/>
            <person name="Shin-I T."/>
            <person name="Minakuchi Y."/>
            <person name="Ohishi K."/>
            <person name="Motoyama A."/>
            <person name="Aizu T."/>
            <person name="Enomoto A."/>
            <person name="Kondo K."/>
            <person name="Tanaka S."/>
            <person name="Hara Y."/>
            <person name="Koshikawa S."/>
            <person name="Sagara H."/>
            <person name="Miura T."/>
            <person name="Yokobori S."/>
            <person name="Miyagawa K."/>
            <person name="Suzuki Y."/>
            <person name="Kubo T."/>
            <person name="Oyama M."/>
            <person name="Kohara Y."/>
            <person name="Fujiyama A."/>
            <person name="Arakawa K."/>
            <person name="Katayama T."/>
            <person name="Toyoda A."/>
            <person name="Kunieda T."/>
        </authorList>
    </citation>
    <scope>NUCLEOTIDE SEQUENCE [LARGE SCALE GENOMIC DNA]</scope>
    <source>
        <strain evidence="3 4">YOKOZUNA-1</strain>
    </source>
</reference>